<protein>
    <recommendedName>
        <fullName evidence="7">Flagellar biosynthesis protein FlhA</fullName>
    </recommendedName>
</protein>
<feature type="transmembrane region" description="Helical" evidence="7">
    <location>
        <begin position="80"/>
        <end position="100"/>
    </location>
</feature>
<evidence type="ECO:0000256" key="5">
    <source>
        <dbReference type="ARBA" id="ARBA00022989"/>
    </source>
</evidence>
<keyword evidence="7" id="KW-1005">Bacterial flagellum biogenesis</keyword>
<keyword evidence="8" id="KW-0969">Cilium</keyword>
<dbReference type="Gene3D" id="1.10.8.540">
    <property type="entry name" value="FHIPEP family, domain 3"/>
    <property type="match status" value="1"/>
</dbReference>
<evidence type="ECO:0000256" key="4">
    <source>
        <dbReference type="ARBA" id="ARBA00022692"/>
    </source>
</evidence>
<dbReference type="RefSeq" id="WP_023949027.1">
    <property type="nucleotide sequence ID" value="NZ_JAERIV010000003.1"/>
</dbReference>
<dbReference type="Pfam" id="PF00771">
    <property type="entry name" value="FHIPEP"/>
    <property type="match status" value="1"/>
</dbReference>
<comment type="function">
    <text evidence="7">Required for formation of the rod structure of the flagellar apparatus. Together with FliI and FliH, may constitute the export apparatus of flagellin.</text>
</comment>
<evidence type="ECO:0000256" key="1">
    <source>
        <dbReference type="ARBA" id="ARBA00004651"/>
    </source>
</evidence>
<feature type="transmembrane region" description="Helical" evidence="7">
    <location>
        <begin position="49"/>
        <end position="68"/>
    </location>
</feature>
<comment type="subcellular location">
    <subcellularLocation>
        <location evidence="1 7">Cell membrane</location>
        <topology evidence="1 7">Multi-pass membrane protein</topology>
    </subcellularLocation>
</comment>
<dbReference type="GO" id="GO:0009306">
    <property type="term" value="P:protein secretion"/>
    <property type="evidence" value="ECO:0007669"/>
    <property type="project" value="InterPro"/>
</dbReference>
<organism evidence="8 9">
    <name type="scientific">Helicobacter fennelliae</name>
    <dbReference type="NCBI Taxonomy" id="215"/>
    <lineage>
        <taxon>Bacteria</taxon>
        <taxon>Pseudomonadati</taxon>
        <taxon>Campylobacterota</taxon>
        <taxon>Epsilonproteobacteria</taxon>
        <taxon>Campylobacterales</taxon>
        <taxon>Helicobacteraceae</taxon>
        <taxon>Helicobacter</taxon>
    </lineage>
</organism>
<evidence type="ECO:0000313" key="9">
    <source>
        <dbReference type="Proteomes" id="UP000250166"/>
    </source>
</evidence>
<keyword evidence="3 7" id="KW-1003">Cell membrane</keyword>
<dbReference type="InterPro" id="IPR042196">
    <property type="entry name" value="FHIPEP_4"/>
</dbReference>
<gene>
    <name evidence="7 8" type="primary">flhA</name>
    <name evidence="8" type="ORF">NCTC13102_00993</name>
</gene>
<keyword evidence="7" id="KW-0813">Transport</keyword>
<dbReference type="InterPro" id="IPR042193">
    <property type="entry name" value="FHIPEP_3"/>
</dbReference>
<dbReference type="PROSITE" id="PS00994">
    <property type="entry name" value="FHIPEP"/>
    <property type="match status" value="1"/>
</dbReference>
<keyword evidence="6 7" id="KW-0472">Membrane</keyword>
<name>A0A2X3DJS9_9HELI</name>
<keyword evidence="8" id="KW-0966">Cell projection</keyword>
<feature type="transmembrane region" description="Helical" evidence="7">
    <location>
        <begin position="126"/>
        <end position="145"/>
    </location>
</feature>
<dbReference type="GO" id="GO:0005886">
    <property type="term" value="C:plasma membrane"/>
    <property type="evidence" value="ECO:0007669"/>
    <property type="project" value="UniProtKB-SubCell"/>
</dbReference>
<dbReference type="PRINTS" id="PR00949">
    <property type="entry name" value="TYPE3IMAPROT"/>
</dbReference>
<dbReference type="Gene3D" id="3.40.30.60">
    <property type="entry name" value="FHIPEP family, domain 1"/>
    <property type="match status" value="1"/>
</dbReference>
<keyword evidence="7" id="KW-0653">Protein transport</keyword>
<evidence type="ECO:0000313" key="8">
    <source>
        <dbReference type="EMBL" id="SQB98530.1"/>
    </source>
</evidence>
<dbReference type="GO" id="GO:0044780">
    <property type="term" value="P:bacterial-type flagellum assembly"/>
    <property type="evidence" value="ECO:0007669"/>
    <property type="project" value="InterPro"/>
</dbReference>
<dbReference type="Proteomes" id="UP000250166">
    <property type="component" value="Unassembled WGS sequence"/>
</dbReference>
<dbReference type="Gene3D" id="3.40.50.12790">
    <property type="entry name" value="FHIPEP family, domain 4"/>
    <property type="match status" value="1"/>
</dbReference>
<dbReference type="InterPro" id="IPR006301">
    <property type="entry name" value="FlhA"/>
</dbReference>
<comment type="similarity">
    <text evidence="2 7">Belongs to the FHIPEP (flagella/HR/invasion proteins export pore) family.</text>
</comment>
<feature type="transmembrane region" description="Helical" evidence="7">
    <location>
        <begin position="245"/>
        <end position="271"/>
    </location>
</feature>
<keyword evidence="8" id="KW-0282">Flagellum</keyword>
<dbReference type="InterPro" id="IPR025505">
    <property type="entry name" value="FHIPEP_CS"/>
</dbReference>
<dbReference type="InterPro" id="IPR042194">
    <property type="entry name" value="FHIPEP_1"/>
</dbReference>
<feature type="transmembrane region" description="Helical" evidence="7">
    <location>
        <begin position="212"/>
        <end position="233"/>
    </location>
</feature>
<dbReference type="EMBL" id="UAWL01000006">
    <property type="protein sequence ID" value="SQB98530.1"/>
    <property type="molecule type" value="Genomic_DNA"/>
</dbReference>
<proteinExistence type="inferred from homology"/>
<dbReference type="InterPro" id="IPR001712">
    <property type="entry name" value="T3SS_FHIPEP"/>
</dbReference>
<dbReference type="AlphaFoldDB" id="A0A2X3DJS9"/>
<evidence type="ECO:0000256" key="3">
    <source>
        <dbReference type="ARBA" id="ARBA00022475"/>
    </source>
</evidence>
<feature type="transmembrane region" description="Helical" evidence="7">
    <location>
        <begin position="292"/>
        <end position="312"/>
    </location>
</feature>
<evidence type="ECO:0000256" key="6">
    <source>
        <dbReference type="ARBA" id="ARBA00023136"/>
    </source>
</evidence>
<keyword evidence="4 7" id="KW-0812">Transmembrane</keyword>
<dbReference type="PANTHER" id="PTHR30161:SF1">
    <property type="entry name" value="FLAGELLAR BIOSYNTHESIS PROTEIN FLHA-RELATED"/>
    <property type="match status" value="1"/>
</dbReference>
<sequence length="738" mass="81569">MASKRQSVLKKIAFFLQNIGKSKDLTVVVFLMCILVIIIVPLPPVILDFLLTISIMLSILIIFIALYINKPTDFSSFPTLLLIVTLYRLALNVATTRMILTQGYLGPESVSDIIAAFGEFTVGGNYIIGTIIFIILILVNLLVVTNGSTRVTEVRARFALDAMPGKQMAIDADLNSGLIDEKEARTRRAMLSQEADFYGAMDGASKFVKGDAIASIIITVINIIGGFLIGVFQRDMSIEYSASTFTILTIGDGLVGQIPALIIATATGIVATRTAQQENPKEGFAQNLVSQLTSQSKTLIIVGVILLLFASVPGLPTFSLGFVGLLLLFISWLLSREDKKSLLSIMTDWLNKKFNINLDLSAESKPESSTAADLSPIPKVEKSLEEIKKEEEKNLNEALKIEFLELGLGYELIGLADIKQGGDLIERVRGIRKKIASEYGFLMPQIRIRDNLQLPPSNYEIKLKGVVIGEGSVMSNKFLAMDTGIVGKEIEGIKTKEPAFGIDALWIDPKDKEDAIINGYTVIDPATVIATHISVLVKNHAEEFITRDEVKGILDRMAEDYPALIEEARKIPALIRLVLQRLLYEKIPIRDMLSILETTIDKQAQNMDIDTIVECVRAKLARVITHTFASDDGVLKILTFAPMDEEYLKNRVRISEEYGKSLDLNAGEAQKLIDAITSKANSFLEKGLGHCVLVVDPLLRQPMFRKIQDFRLDVIVLSTAEIDINSKYEFIGLVEPHF</sequence>
<evidence type="ECO:0000256" key="2">
    <source>
        <dbReference type="ARBA" id="ARBA00008835"/>
    </source>
</evidence>
<dbReference type="NCBIfam" id="TIGR01398">
    <property type="entry name" value="FlhA"/>
    <property type="match status" value="1"/>
</dbReference>
<reference evidence="8 9" key="1">
    <citation type="submission" date="2018-06" db="EMBL/GenBank/DDBJ databases">
        <authorList>
            <consortium name="Pathogen Informatics"/>
            <person name="Doyle S."/>
        </authorList>
    </citation>
    <scope>NUCLEOTIDE SEQUENCE [LARGE SCALE GENOMIC DNA]</scope>
    <source>
        <strain evidence="8 9">NCTC13102</strain>
    </source>
</reference>
<feature type="transmembrane region" description="Helical" evidence="7">
    <location>
        <begin position="25"/>
        <end position="43"/>
    </location>
</feature>
<evidence type="ECO:0000256" key="7">
    <source>
        <dbReference type="RuleBase" id="RU364093"/>
    </source>
</evidence>
<dbReference type="PANTHER" id="PTHR30161">
    <property type="entry name" value="FLAGELLAR EXPORT PROTEIN, MEMBRANE FLHA SUBUNIT-RELATED"/>
    <property type="match status" value="1"/>
</dbReference>
<dbReference type="PIRSF" id="PIRSF005419">
    <property type="entry name" value="FlhA"/>
    <property type="match status" value="1"/>
</dbReference>
<accession>A0A2X3DJS9</accession>
<keyword evidence="5 7" id="KW-1133">Transmembrane helix</keyword>
<keyword evidence="7" id="KW-1006">Bacterial flagellum protein export</keyword>